<dbReference type="Gene3D" id="3.30.450.40">
    <property type="match status" value="1"/>
</dbReference>
<dbReference type="eggNOG" id="COG2203">
    <property type="taxonomic scope" value="Bacteria"/>
</dbReference>
<keyword evidence="2" id="KW-1185">Reference proteome</keyword>
<gene>
    <name evidence="1" type="ORF">JCM21142_72970</name>
</gene>
<proteinExistence type="predicted"/>
<name>W7Y9T0_9BACT</name>
<accession>W7Y9T0</accession>
<organism evidence="1 2">
    <name type="scientific">Saccharicrinis fermentans DSM 9555 = JCM 21142</name>
    <dbReference type="NCBI Taxonomy" id="869213"/>
    <lineage>
        <taxon>Bacteria</taxon>
        <taxon>Pseudomonadati</taxon>
        <taxon>Bacteroidota</taxon>
        <taxon>Bacteroidia</taxon>
        <taxon>Marinilabiliales</taxon>
        <taxon>Marinilabiliaceae</taxon>
        <taxon>Saccharicrinis</taxon>
    </lineage>
</organism>
<reference evidence="1 2" key="1">
    <citation type="journal article" date="2014" name="Genome Announc.">
        <title>Draft Genome Sequence of Cytophaga fermentans JCM 21142T, a Facultative Anaerobe Isolated from Marine Mud.</title>
        <authorList>
            <person name="Starns D."/>
            <person name="Oshima K."/>
            <person name="Suda W."/>
            <person name="Iino T."/>
            <person name="Yuki M."/>
            <person name="Inoue J."/>
            <person name="Kitamura K."/>
            <person name="Iida T."/>
            <person name="Darby A."/>
            <person name="Hattori M."/>
            <person name="Ohkuma M."/>
        </authorList>
    </citation>
    <scope>NUCLEOTIDE SEQUENCE [LARGE SCALE GENOMIC DNA]</scope>
    <source>
        <strain evidence="1 2">JCM 21142</strain>
    </source>
</reference>
<dbReference type="Proteomes" id="UP000019402">
    <property type="component" value="Unassembled WGS sequence"/>
</dbReference>
<dbReference type="SUPFAM" id="SSF55781">
    <property type="entry name" value="GAF domain-like"/>
    <property type="match status" value="1"/>
</dbReference>
<dbReference type="STRING" id="869213.GCA_000517085_01277"/>
<protein>
    <recommendedName>
        <fullName evidence="3">GAF domain-containing protein</fullName>
    </recommendedName>
</protein>
<dbReference type="AlphaFoldDB" id="W7Y9T0"/>
<evidence type="ECO:0000313" key="1">
    <source>
        <dbReference type="EMBL" id="GAF04273.1"/>
    </source>
</evidence>
<dbReference type="InterPro" id="IPR029016">
    <property type="entry name" value="GAF-like_dom_sf"/>
</dbReference>
<evidence type="ECO:0008006" key="3">
    <source>
        <dbReference type="Google" id="ProtNLM"/>
    </source>
</evidence>
<evidence type="ECO:0000313" key="2">
    <source>
        <dbReference type="Proteomes" id="UP000019402"/>
    </source>
</evidence>
<dbReference type="EMBL" id="BAMD01000041">
    <property type="protein sequence ID" value="GAF04273.1"/>
    <property type="molecule type" value="Genomic_DNA"/>
</dbReference>
<sequence>MLRFINYLLRFVVYTEKNIDLFNTFVPNRFAMGSVEQSNVKKEIKCHFCDIPFKKTLSFEYLIRDIENIAEDANSILNSSAKDLLKKLEDVPELRGEIKDNSVMEKHDTLLKQLMSFVFNPLNCKEEITAAFKPFEMEPFFSSQRYKKTIGAENKRVDILGEDTSNANIIPIIYQAYCIILDKVYNYKLPVEIPFTFKLTDSQNQSVKYYNKNFDISYLQVKPIAKLKELKHEDITALFDRDHDLDFWNEIIPLDKFEFRGFMRFKYNNITREHVVSELKSDLLDKNTIVSVEGYKRIQEKIRSLMDNPLVRFGLVSFSNDIESGGKKSYLWKPIVADSKLRYKDYEGSIYQQAFEEKRIILTRDLKEGKQTSVKKELLDNGISSHAVVPLIIDDKVVGMLEFGCPLLNSLTLIQVKMLYDLFPVFALAIKRSQEEWNDKVRALIQEKFTAIHPTVEWRFKEAASKILNSREDTASVDRIVFSDIVPIYGASDIRGSSLARNHAIQADLSEQLEWAYEILKIEKVIRDIPLLSDVSYKIQKHLRTLKLGLKAGDEVSIVEFLKNEIDPFLRLIKDRDPELTGPVDKYFEMLDPELGVLYKKRKDFEDSLTLINDHVSDIIDKEQEKAQDVFPHYFEKYRTDGIEYNGYLGQSLVKDLKYNEMYLKNIRLWQLLVKVKIARKINQIQSELRTKLDITQLILVHSNPLSIEFRQDEKKFDVAGAYNIRYEITKKRIDKALVKGTNERVTQVGKIAIIYSYVEEIAEYKRYIDYMMAQGYLTGDLEELELEDLKGASGLKALRVQVNFKNEKSCHINQQVLQEVTDE</sequence>
<comment type="caution">
    <text evidence="1">The sequence shown here is derived from an EMBL/GenBank/DDBJ whole genome shotgun (WGS) entry which is preliminary data.</text>
</comment>